<evidence type="ECO:0000313" key="7">
    <source>
        <dbReference type="Proteomes" id="UP000472335"/>
    </source>
</evidence>
<dbReference type="GO" id="GO:0005524">
    <property type="term" value="F:ATP binding"/>
    <property type="evidence" value="ECO:0007669"/>
    <property type="project" value="UniProtKB-KW"/>
</dbReference>
<sequence length="269" mass="28999">MSEAEPDPAAEAAPEPETEPAPQPDPRPSLATVGLTKAFGGVTALDSATVTFQHGKVNALIGPNGSGKTTFFNCVTGMIRPDAGRTSYRGRDITGKPSHRIARAGIGRSFQLCRVFPRMTVLDNLLAAVQPPSLAAQLARAGRREETERARGWLARMGIEHLERAEARQLSWGQQKLLELAGVLMSEPELILLDEPAGGVNPALIDRICELVRELNAEGRTFLIVEHNMDLVMSLSDHVVVFDRGRPIADGPPSVIQSDERVLGAYLGV</sequence>
<dbReference type="Pfam" id="PF00005">
    <property type="entry name" value="ABC_tran"/>
    <property type="match status" value="1"/>
</dbReference>
<dbReference type="CDD" id="cd03219">
    <property type="entry name" value="ABC_Mj1267_LivG_branched"/>
    <property type="match status" value="1"/>
</dbReference>
<dbReference type="InterPro" id="IPR003439">
    <property type="entry name" value="ABC_transporter-like_ATP-bd"/>
</dbReference>
<accession>A0A6G4UXQ9</accession>
<proteinExistence type="predicted"/>
<comment type="caution">
    <text evidence="6">The sequence shown here is derived from an EMBL/GenBank/DDBJ whole genome shotgun (WGS) entry which is preliminary data.</text>
</comment>
<dbReference type="PANTHER" id="PTHR45772:SF9">
    <property type="entry name" value="CONSERVED COMPONENT OF ABC TRANSPORTER FOR NATURAL AMINO ACIDS"/>
    <property type="match status" value="1"/>
</dbReference>
<dbReference type="InterPro" id="IPR051120">
    <property type="entry name" value="ABC_AA/LPS_Transport"/>
</dbReference>
<dbReference type="Pfam" id="PF12399">
    <property type="entry name" value="BCA_ABC_TP_C"/>
    <property type="match status" value="1"/>
</dbReference>
<dbReference type="Proteomes" id="UP000472335">
    <property type="component" value="Unassembled WGS sequence"/>
</dbReference>
<keyword evidence="2" id="KW-0547">Nucleotide-binding</keyword>
<evidence type="ECO:0000256" key="1">
    <source>
        <dbReference type="ARBA" id="ARBA00022448"/>
    </source>
</evidence>
<keyword evidence="3 6" id="KW-0067">ATP-binding</keyword>
<evidence type="ECO:0000256" key="2">
    <source>
        <dbReference type="ARBA" id="ARBA00022741"/>
    </source>
</evidence>
<feature type="domain" description="ABC transporter" evidence="5">
    <location>
        <begin position="30"/>
        <end position="269"/>
    </location>
</feature>
<dbReference type="SUPFAM" id="SSF52540">
    <property type="entry name" value="P-loop containing nucleoside triphosphate hydrolases"/>
    <property type="match status" value="1"/>
</dbReference>
<dbReference type="EMBL" id="JAAKZY010000003">
    <property type="protein sequence ID" value="NGO06460.1"/>
    <property type="molecule type" value="Genomic_DNA"/>
</dbReference>
<dbReference type="GO" id="GO:0005886">
    <property type="term" value="C:plasma membrane"/>
    <property type="evidence" value="ECO:0007669"/>
    <property type="project" value="TreeGrafter"/>
</dbReference>
<protein>
    <submittedName>
        <fullName evidence="6">ABC transporter ATP-binding protein</fullName>
    </submittedName>
</protein>
<evidence type="ECO:0000256" key="3">
    <source>
        <dbReference type="ARBA" id="ARBA00022840"/>
    </source>
</evidence>
<feature type="region of interest" description="Disordered" evidence="4">
    <location>
        <begin position="1"/>
        <end position="30"/>
    </location>
</feature>
<dbReference type="GO" id="GO:0016887">
    <property type="term" value="F:ATP hydrolysis activity"/>
    <property type="evidence" value="ECO:0007669"/>
    <property type="project" value="InterPro"/>
</dbReference>
<gene>
    <name evidence="6" type="ORF">G5C60_01895</name>
</gene>
<keyword evidence="7" id="KW-1185">Reference proteome</keyword>
<dbReference type="PANTHER" id="PTHR45772">
    <property type="entry name" value="CONSERVED COMPONENT OF ABC TRANSPORTER FOR NATURAL AMINO ACIDS-RELATED"/>
    <property type="match status" value="1"/>
</dbReference>
<dbReference type="RefSeq" id="WP_165254370.1">
    <property type="nucleotide sequence ID" value="NZ_JAAKZY010000003.1"/>
</dbReference>
<evidence type="ECO:0000313" key="6">
    <source>
        <dbReference type="EMBL" id="NGO06460.1"/>
    </source>
</evidence>
<organism evidence="6 7">
    <name type="scientific">Streptomyces scabichelini</name>
    <dbReference type="NCBI Taxonomy" id="2711217"/>
    <lineage>
        <taxon>Bacteria</taxon>
        <taxon>Bacillati</taxon>
        <taxon>Actinomycetota</taxon>
        <taxon>Actinomycetes</taxon>
        <taxon>Kitasatosporales</taxon>
        <taxon>Streptomycetaceae</taxon>
        <taxon>Streptomyces</taxon>
    </lineage>
</organism>
<dbReference type="InterPro" id="IPR027417">
    <property type="entry name" value="P-loop_NTPase"/>
</dbReference>
<evidence type="ECO:0000259" key="5">
    <source>
        <dbReference type="PROSITE" id="PS50893"/>
    </source>
</evidence>
<feature type="compositionally biased region" description="Acidic residues" evidence="4">
    <location>
        <begin position="1"/>
        <end position="18"/>
    </location>
</feature>
<dbReference type="InterPro" id="IPR003593">
    <property type="entry name" value="AAA+_ATPase"/>
</dbReference>
<dbReference type="InterPro" id="IPR032823">
    <property type="entry name" value="BCA_ABC_TP_C"/>
</dbReference>
<dbReference type="Gene3D" id="3.40.50.300">
    <property type="entry name" value="P-loop containing nucleotide triphosphate hydrolases"/>
    <property type="match status" value="1"/>
</dbReference>
<name>A0A6G4UXQ9_9ACTN</name>
<keyword evidence="1" id="KW-0813">Transport</keyword>
<evidence type="ECO:0000256" key="4">
    <source>
        <dbReference type="SAM" id="MobiDB-lite"/>
    </source>
</evidence>
<dbReference type="PROSITE" id="PS50893">
    <property type="entry name" value="ABC_TRANSPORTER_2"/>
    <property type="match status" value="1"/>
</dbReference>
<dbReference type="SMART" id="SM00382">
    <property type="entry name" value="AAA"/>
    <property type="match status" value="1"/>
</dbReference>
<reference evidence="6 7" key="1">
    <citation type="submission" date="2020-02" db="EMBL/GenBank/DDBJ databases">
        <title>Whole-genome analyses of novel actinobacteria.</title>
        <authorList>
            <person name="Sahin N."/>
            <person name="Gencbay T."/>
        </authorList>
    </citation>
    <scope>NUCLEOTIDE SEQUENCE [LARGE SCALE GENOMIC DNA]</scope>
    <source>
        <strain evidence="6 7">HC44</strain>
    </source>
</reference>
<dbReference type="AlphaFoldDB" id="A0A6G4UXQ9"/>